<dbReference type="AlphaFoldDB" id="A0A8T5VRJ4"/>
<dbReference type="InterPro" id="IPR050482">
    <property type="entry name" value="Sensor_HK_TwoCompSys"/>
</dbReference>
<dbReference type="PANTHER" id="PTHR24421">
    <property type="entry name" value="NITRATE/NITRITE SENSOR PROTEIN NARX-RELATED"/>
    <property type="match status" value="1"/>
</dbReference>
<dbReference type="Proteomes" id="UP000551709">
    <property type="component" value="Chromosome"/>
</dbReference>
<proteinExistence type="predicted"/>
<dbReference type="Gene3D" id="1.20.5.1930">
    <property type="match status" value="1"/>
</dbReference>
<dbReference type="InterPro" id="IPR035965">
    <property type="entry name" value="PAS-like_dom_sf"/>
</dbReference>
<evidence type="ECO:0000256" key="1">
    <source>
        <dbReference type="ARBA" id="ARBA00022679"/>
    </source>
</evidence>
<dbReference type="SUPFAM" id="SSF55874">
    <property type="entry name" value="ATPase domain of HSP90 chaperone/DNA topoisomerase II/histidine kinase"/>
    <property type="match status" value="1"/>
</dbReference>
<dbReference type="EMBL" id="CP096255">
    <property type="protein sequence ID" value="UPT89966.1"/>
    <property type="molecule type" value="Genomic_DNA"/>
</dbReference>
<evidence type="ECO:0000313" key="5">
    <source>
        <dbReference type="Proteomes" id="UP000551709"/>
    </source>
</evidence>
<dbReference type="Gene3D" id="3.30.450.20">
    <property type="entry name" value="PAS domain"/>
    <property type="match status" value="1"/>
</dbReference>
<dbReference type="CDD" id="cd16917">
    <property type="entry name" value="HATPase_UhpB-NarQ-NarX-like"/>
    <property type="match status" value="1"/>
</dbReference>
<reference evidence="4" key="2">
    <citation type="submission" date="2022-04" db="EMBL/GenBank/DDBJ databases">
        <authorList>
            <person name="Bromfield E.S.P."/>
            <person name="Cloutier S."/>
        </authorList>
    </citation>
    <scope>NUCLEOTIDE SEQUENCE</scope>
    <source>
        <strain evidence="4">1S5</strain>
    </source>
</reference>
<keyword evidence="2" id="KW-0418">Kinase</keyword>
<dbReference type="Pfam" id="PF07730">
    <property type="entry name" value="HisKA_3"/>
    <property type="match status" value="1"/>
</dbReference>
<dbReference type="InterPro" id="IPR013656">
    <property type="entry name" value="PAS_4"/>
</dbReference>
<accession>A0A8T5VRJ4</accession>
<evidence type="ECO:0000313" key="4">
    <source>
        <dbReference type="EMBL" id="UPT89966.1"/>
    </source>
</evidence>
<dbReference type="Pfam" id="PF02518">
    <property type="entry name" value="HATPase_c"/>
    <property type="match status" value="1"/>
</dbReference>
<dbReference type="InterPro" id="IPR003594">
    <property type="entry name" value="HATPase_dom"/>
</dbReference>
<dbReference type="InterPro" id="IPR011712">
    <property type="entry name" value="Sig_transdc_His_kin_sub3_dim/P"/>
</dbReference>
<keyword evidence="4" id="KW-0547">Nucleotide-binding</keyword>
<dbReference type="InterPro" id="IPR036890">
    <property type="entry name" value="HATPase_C_sf"/>
</dbReference>
<keyword evidence="1" id="KW-0808">Transferase</keyword>
<dbReference type="GO" id="GO:0046983">
    <property type="term" value="F:protein dimerization activity"/>
    <property type="evidence" value="ECO:0007669"/>
    <property type="project" value="InterPro"/>
</dbReference>
<evidence type="ECO:0000256" key="3">
    <source>
        <dbReference type="ARBA" id="ARBA00023012"/>
    </source>
</evidence>
<keyword evidence="3" id="KW-0902">Two-component regulatory system</keyword>
<dbReference type="GO" id="GO:0005524">
    <property type="term" value="F:ATP binding"/>
    <property type="evidence" value="ECO:0007669"/>
    <property type="project" value="UniProtKB-KW"/>
</dbReference>
<dbReference type="Gene3D" id="3.30.565.10">
    <property type="entry name" value="Histidine kinase-like ATPase, C-terminal domain"/>
    <property type="match status" value="1"/>
</dbReference>
<dbReference type="SUPFAM" id="SSF55785">
    <property type="entry name" value="PYP-like sensor domain (PAS domain)"/>
    <property type="match status" value="1"/>
</dbReference>
<dbReference type="Pfam" id="PF08448">
    <property type="entry name" value="PAS_4"/>
    <property type="match status" value="1"/>
</dbReference>
<organism evidence="4 5">
    <name type="scientific">Bradyrhizobium barranii subsp. apii</name>
    <dbReference type="NCBI Taxonomy" id="2819348"/>
    <lineage>
        <taxon>Bacteria</taxon>
        <taxon>Pseudomonadati</taxon>
        <taxon>Pseudomonadota</taxon>
        <taxon>Alphaproteobacteria</taxon>
        <taxon>Hyphomicrobiales</taxon>
        <taxon>Nitrobacteraceae</taxon>
        <taxon>Bradyrhizobium</taxon>
        <taxon>Bradyrhizobium barranii</taxon>
    </lineage>
</organism>
<reference evidence="4" key="1">
    <citation type="journal article" date="2017" name="Syst. Appl. Microbiol.">
        <title>Soybeans inoculated with root zone soils of Canadian native legumes harbour diverse and novel Bradyrhizobium spp. that possess agricultural potential.</title>
        <authorList>
            <person name="Bromfield E.S.P."/>
            <person name="Cloutier S."/>
            <person name="Tambong J.T."/>
            <person name="Tran Thi T.V."/>
        </authorList>
    </citation>
    <scope>NUCLEOTIDE SEQUENCE</scope>
    <source>
        <strain evidence="4">1S5</strain>
    </source>
</reference>
<dbReference type="RefSeq" id="WP_224580854.1">
    <property type="nucleotide sequence ID" value="NZ_CP096255.1"/>
</dbReference>
<gene>
    <name evidence="4" type="ORF">HAP41_0000014025</name>
</gene>
<dbReference type="GO" id="GO:0016020">
    <property type="term" value="C:membrane"/>
    <property type="evidence" value="ECO:0007669"/>
    <property type="project" value="InterPro"/>
</dbReference>
<dbReference type="SMART" id="SM00387">
    <property type="entry name" value="HATPase_c"/>
    <property type="match status" value="1"/>
</dbReference>
<name>A0A8T5VRJ4_9BRAD</name>
<dbReference type="InterPro" id="IPR000014">
    <property type="entry name" value="PAS"/>
</dbReference>
<dbReference type="PROSITE" id="PS50112">
    <property type="entry name" value="PAS"/>
    <property type="match status" value="1"/>
</dbReference>
<keyword evidence="4" id="KW-0067">ATP-binding</keyword>
<evidence type="ECO:0000256" key="2">
    <source>
        <dbReference type="ARBA" id="ARBA00022777"/>
    </source>
</evidence>
<dbReference type="PANTHER" id="PTHR24421:SF58">
    <property type="entry name" value="SIGNAL TRANSDUCTION HISTIDINE-PROTEIN KINASE_PHOSPHATASE UHPB"/>
    <property type="match status" value="1"/>
</dbReference>
<dbReference type="CDD" id="cd00130">
    <property type="entry name" value="PAS"/>
    <property type="match status" value="1"/>
</dbReference>
<dbReference type="GO" id="GO:0000155">
    <property type="term" value="F:phosphorelay sensor kinase activity"/>
    <property type="evidence" value="ECO:0007669"/>
    <property type="project" value="InterPro"/>
</dbReference>
<sequence length="405" mass="44638">MSVEFDLENDPESWVRTVKPHSSPACEPARLFIDDHLIGQGAIGDRSYWTHSEELLFAVRPSRGGRFVYEAINQAFEALLGMSQQEVRELDVFECLAKEDAERLCEILQACLAEGTEAKIQHSLMLGGLLRDVETTVVPILHPMAGNAARLIGGHRLLHKEGLDCVTEEAAFLHGDVSLMSIREDIHQRIASELHDSTCQELVAASLGVMRVRTCLDNPRGVERLCDDIDASIDAALKEIRSLTYLLHPQDLTDRGLKATIEQHALGVGARTSLRVRTRIPAAVDKLPYASQLSVLRVIQEALTNIFRHAKATEVRIVVEAIEGHFHLTISDNGRGFPADHTKRGNGAISPGVGIPAMRARLKQLGGTFEIRSDLAPRHSGTTLCAVFPHGLMTKRRSRRASLKS</sequence>
<protein>
    <submittedName>
        <fullName evidence="4">ATP-binding protein</fullName>
    </submittedName>
</protein>